<name>A0A1M5T7W8_9BACT</name>
<feature type="domain" description="VWFA" evidence="1">
    <location>
        <begin position="90"/>
        <end position="278"/>
    </location>
</feature>
<evidence type="ECO:0000259" key="1">
    <source>
        <dbReference type="PROSITE" id="PS50234"/>
    </source>
</evidence>
<dbReference type="Proteomes" id="UP000184139">
    <property type="component" value="Unassembled WGS sequence"/>
</dbReference>
<keyword evidence="3" id="KW-1185">Reference proteome</keyword>
<sequence length="278" mass="29785">MTCLADVDLDGMVLAGGGRGRAKTATVTGSAGRYTRAEPVGERERGFDLAADATVRAALLRQQGLTADGRLTLTPGDLRKKIYRRPRRTLVVFVVDSSDSMGDDGTSNRIRAAKGAVLAILGKVYQKRHRVGLVVFREESATLVLPPTTSLALAQRQLKSLPTGGATPFADGLMKAWQLIRTERLKDPESRPLLVVLSDGEANVPYDPACPAGEVQSELLAIGSRIGRDRIASLVIDTRPLSSPAPEMRRLAEALGGTYEHISRLRTGGMVRAVVGFS</sequence>
<dbReference type="PROSITE" id="PS50234">
    <property type="entry name" value="VWFA"/>
    <property type="match status" value="1"/>
</dbReference>
<organism evidence="2 3">
    <name type="scientific">Desulfofustis glycolicus DSM 9705</name>
    <dbReference type="NCBI Taxonomy" id="1121409"/>
    <lineage>
        <taxon>Bacteria</taxon>
        <taxon>Pseudomonadati</taxon>
        <taxon>Thermodesulfobacteriota</taxon>
        <taxon>Desulfobulbia</taxon>
        <taxon>Desulfobulbales</taxon>
        <taxon>Desulfocapsaceae</taxon>
        <taxon>Desulfofustis</taxon>
    </lineage>
</organism>
<dbReference type="SMART" id="SM00327">
    <property type="entry name" value="VWA"/>
    <property type="match status" value="1"/>
</dbReference>
<dbReference type="InterPro" id="IPR036465">
    <property type="entry name" value="vWFA_dom_sf"/>
</dbReference>
<dbReference type="Gene3D" id="3.40.50.410">
    <property type="entry name" value="von Willebrand factor, type A domain"/>
    <property type="match status" value="1"/>
</dbReference>
<dbReference type="InterPro" id="IPR002035">
    <property type="entry name" value="VWF_A"/>
</dbReference>
<dbReference type="AlphaFoldDB" id="A0A1M5T7W8"/>
<dbReference type="STRING" id="1121409.SAMN02745124_00646"/>
<proteinExistence type="predicted"/>
<dbReference type="EMBL" id="FQXS01000002">
    <property type="protein sequence ID" value="SHH46814.1"/>
    <property type="molecule type" value="Genomic_DNA"/>
</dbReference>
<protein>
    <submittedName>
        <fullName evidence="2">Mg-chelatase subunit ChlD</fullName>
    </submittedName>
</protein>
<evidence type="ECO:0000313" key="2">
    <source>
        <dbReference type="EMBL" id="SHH46814.1"/>
    </source>
</evidence>
<dbReference type="Pfam" id="PF13519">
    <property type="entry name" value="VWA_2"/>
    <property type="match status" value="1"/>
</dbReference>
<accession>A0A1M5T7W8</accession>
<dbReference type="RefSeq" id="WP_161949794.1">
    <property type="nucleotide sequence ID" value="NZ_FQXS01000002.1"/>
</dbReference>
<dbReference type="SUPFAM" id="SSF53300">
    <property type="entry name" value="vWA-like"/>
    <property type="match status" value="1"/>
</dbReference>
<gene>
    <name evidence="2" type="ORF">SAMN02745124_00646</name>
</gene>
<dbReference type="PANTHER" id="PTHR35023:SF1">
    <property type="entry name" value="MG-PROTOPORPHYRIN IX CHELATASE"/>
    <property type="match status" value="1"/>
</dbReference>
<dbReference type="OrthoDB" id="9775079at2"/>
<evidence type="ECO:0000313" key="3">
    <source>
        <dbReference type="Proteomes" id="UP000184139"/>
    </source>
</evidence>
<dbReference type="InterPro" id="IPR052989">
    <property type="entry name" value="Mg-chelatase_DI-like"/>
</dbReference>
<dbReference type="PANTHER" id="PTHR35023">
    <property type="entry name" value="CHELATASE-RELATED"/>
    <property type="match status" value="1"/>
</dbReference>
<reference evidence="2 3" key="1">
    <citation type="submission" date="2016-11" db="EMBL/GenBank/DDBJ databases">
        <authorList>
            <person name="Jaros S."/>
            <person name="Januszkiewicz K."/>
            <person name="Wedrychowicz H."/>
        </authorList>
    </citation>
    <scope>NUCLEOTIDE SEQUENCE [LARGE SCALE GENOMIC DNA]</scope>
    <source>
        <strain evidence="2 3">DSM 9705</strain>
    </source>
</reference>